<evidence type="ECO:0000313" key="12">
    <source>
        <dbReference type="Proteomes" id="UP000187822"/>
    </source>
</evidence>
<dbReference type="PANTHER" id="PTHR42891:SF1">
    <property type="entry name" value="D-GLYCERO-BETA-D-MANNO-HEPTOSE-1,7-BISPHOSPHATE 7-PHOSPHATASE"/>
    <property type="match status" value="1"/>
</dbReference>
<dbReference type="EMBL" id="LT671858">
    <property type="protein sequence ID" value="SIM60945.1"/>
    <property type="molecule type" value="Genomic_DNA"/>
</dbReference>
<dbReference type="AlphaFoldDB" id="A0A1N5ULF4"/>
<dbReference type="Proteomes" id="UP000195607">
    <property type="component" value="Chromosome I"/>
</dbReference>
<comment type="similarity">
    <text evidence="3">Belongs to the GmhB family.</text>
</comment>
<organism evidence="10 13">
    <name type="scientific">Cuniculiplasma divulgatum</name>
    <dbReference type="NCBI Taxonomy" id="1673428"/>
    <lineage>
        <taxon>Archaea</taxon>
        <taxon>Methanobacteriati</taxon>
        <taxon>Thermoplasmatota</taxon>
        <taxon>Thermoplasmata</taxon>
        <taxon>Thermoplasmatales</taxon>
        <taxon>Cuniculiplasmataceae</taxon>
        <taxon>Cuniculiplasma</taxon>
    </lineage>
</organism>
<comment type="cofactor">
    <cofactor evidence="1">
        <name>Mg(2+)</name>
        <dbReference type="ChEBI" id="CHEBI:18420"/>
    </cofactor>
</comment>
<evidence type="ECO:0000256" key="6">
    <source>
        <dbReference type="ARBA" id="ARBA00022723"/>
    </source>
</evidence>
<evidence type="ECO:0000256" key="8">
    <source>
        <dbReference type="ARBA" id="ARBA00023277"/>
    </source>
</evidence>
<accession>A0A1N5ULF4</accession>
<comment type="subunit">
    <text evidence="4">Monomer.</text>
</comment>
<keyword evidence="6" id="KW-0479">Metal-binding</keyword>
<dbReference type="Pfam" id="PF08645">
    <property type="entry name" value="PNK3P"/>
    <property type="match status" value="1"/>
</dbReference>
<evidence type="ECO:0000313" key="10">
    <source>
        <dbReference type="EMBL" id="SIM60945.1"/>
    </source>
</evidence>
<reference evidence="11" key="3">
    <citation type="submission" date="2016-06" db="EMBL/GenBank/DDBJ databases">
        <authorList>
            <person name="Olsen C.W."/>
            <person name="Carey S."/>
            <person name="Hinshaw L."/>
            <person name="Karasin A.I."/>
        </authorList>
    </citation>
    <scope>NUCLEOTIDE SEQUENCE [LARGE SCALE GENOMIC DNA]</scope>
    <source>
        <strain evidence="11">PM4</strain>
    </source>
</reference>
<evidence type="ECO:0000256" key="4">
    <source>
        <dbReference type="ARBA" id="ARBA00011245"/>
    </source>
</evidence>
<reference evidence="10 13" key="1">
    <citation type="submission" date="2016-04" db="EMBL/GenBank/DDBJ databases">
        <authorList>
            <person name="Evans L.H."/>
            <person name="Alamgir A."/>
            <person name="Owens N."/>
            <person name="Weber N.D."/>
            <person name="Virtaneva K."/>
            <person name="Barbian K."/>
            <person name="Babar A."/>
            <person name="Rosenke K."/>
        </authorList>
    </citation>
    <scope>NUCLEOTIDE SEQUENCE [LARGE SCALE GENOMIC DNA]</scope>
    <source>
        <strain evidence="10">S5</strain>
        <strain evidence="13">S5(T) (JCM 30642 \VKM B-2941)</strain>
    </source>
</reference>
<name>A0A1N5ULF4_9ARCH</name>
<dbReference type="Gene3D" id="3.40.50.1000">
    <property type="entry name" value="HAD superfamily/HAD-like"/>
    <property type="match status" value="1"/>
</dbReference>
<dbReference type="InterPro" id="IPR013954">
    <property type="entry name" value="PNK3P"/>
</dbReference>
<dbReference type="GO" id="GO:0016791">
    <property type="term" value="F:phosphatase activity"/>
    <property type="evidence" value="ECO:0007669"/>
    <property type="project" value="InterPro"/>
</dbReference>
<evidence type="ECO:0000256" key="1">
    <source>
        <dbReference type="ARBA" id="ARBA00001946"/>
    </source>
</evidence>
<dbReference type="OrthoDB" id="4991at2157"/>
<dbReference type="EMBL" id="LT719092">
    <property type="protein sequence ID" value="SJK84843.1"/>
    <property type="molecule type" value="Genomic_DNA"/>
</dbReference>
<evidence type="ECO:0000313" key="11">
    <source>
        <dbReference type="EMBL" id="SJK84843.1"/>
    </source>
</evidence>
<dbReference type="InterPro" id="IPR004446">
    <property type="entry name" value="Heptose_bisP_phosphatase"/>
</dbReference>
<evidence type="ECO:0000256" key="5">
    <source>
        <dbReference type="ARBA" id="ARBA00022490"/>
    </source>
</evidence>
<dbReference type="GO" id="GO:0005737">
    <property type="term" value="C:cytoplasm"/>
    <property type="evidence" value="ECO:0007669"/>
    <property type="project" value="UniProtKB-SubCell"/>
</dbReference>
<dbReference type="GO" id="GO:0046872">
    <property type="term" value="F:metal ion binding"/>
    <property type="evidence" value="ECO:0007669"/>
    <property type="project" value="UniProtKB-KW"/>
</dbReference>
<keyword evidence="7" id="KW-0378">Hydrolase</keyword>
<gene>
    <name evidence="11" type="ORF">CPM_1017</name>
    <name evidence="10" type="ORF">CSP5_1002</name>
</gene>
<protein>
    <recommendedName>
        <fullName evidence="9">D,D-heptose 1,7-bisphosphate phosphatase</fullName>
    </recommendedName>
</protein>
<evidence type="ECO:0000256" key="7">
    <source>
        <dbReference type="ARBA" id="ARBA00022801"/>
    </source>
</evidence>
<dbReference type="InterPro" id="IPR036412">
    <property type="entry name" value="HAD-like_sf"/>
</dbReference>
<evidence type="ECO:0000256" key="3">
    <source>
        <dbReference type="ARBA" id="ARBA00005628"/>
    </source>
</evidence>
<sequence length="148" mass="17584">MARKALFIDRDGTINRDCPYCHDLKDLYVYDDAVQIMKEYEEKGYLIIIITNQSGINRGYFTENEFHLFQNELLKRLKDKGVNVDKTYYCPHRPEENCNCRKPNIGMIQKAMEDFDIDIKNSVIMGDRDDMEGEMGRKLRIEYIILKR</sequence>
<dbReference type="KEGG" id="cdiv:CPM_1017"/>
<dbReference type="NCBIfam" id="TIGR01656">
    <property type="entry name" value="Histidinol-ppas"/>
    <property type="match status" value="1"/>
</dbReference>
<dbReference type="GO" id="GO:0005975">
    <property type="term" value="P:carbohydrate metabolic process"/>
    <property type="evidence" value="ECO:0007669"/>
    <property type="project" value="InterPro"/>
</dbReference>
<dbReference type="STRING" id="1673428.CPM_1017"/>
<evidence type="ECO:0000313" key="13">
    <source>
        <dbReference type="Proteomes" id="UP000195607"/>
    </source>
</evidence>
<keyword evidence="5" id="KW-0963">Cytoplasm</keyword>
<reference evidence="12" key="2">
    <citation type="submission" date="2016-06" db="EMBL/GenBank/DDBJ databases">
        <authorList>
            <person name="Toshchakov V.S."/>
        </authorList>
    </citation>
    <scope>NUCLEOTIDE SEQUENCE [LARGE SCALE GENOMIC DNA]</scope>
    <source>
        <strain>PM4 (JCM 30641</strain>
        <strain evidence="12">\VKM B-2940)</strain>
    </source>
</reference>
<evidence type="ECO:0000256" key="2">
    <source>
        <dbReference type="ARBA" id="ARBA00004496"/>
    </source>
</evidence>
<dbReference type="GeneID" id="41588269"/>
<keyword evidence="8" id="KW-0119">Carbohydrate metabolism</keyword>
<keyword evidence="12" id="KW-1185">Reference proteome</keyword>
<evidence type="ECO:0000256" key="9">
    <source>
        <dbReference type="ARBA" id="ARBA00031828"/>
    </source>
</evidence>
<dbReference type="NCBIfam" id="TIGR01662">
    <property type="entry name" value="HAD-SF-IIIA"/>
    <property type="match status" value="1"/>
</dbReference>
<proteinExistence type="inferred from homology"/>
<dbReference type="CDD" id="cd07503">
    <property type="entry name" value="HAD_HisB-N"/>
    <property type="match status" value="1"/>
</dbReference>
<dbReference type="InterPro" id="IPR023214">
    <property type="entry name" value="HAD_sf"/>
</dbReference>
<dbReference type="PIRSF" id="PIRSF004682">
    <property type="entry name" value="GmhB"/>
    <property type="match status" value="1"/>
</dbReference>
<dbReference type="SUPFAM" id="SSF56784">
    <property type="entry name" value="HAD-like"/>
    <property type="match status" value="1"/>
</dbReference>
<dbReference type="InterPro" id="IPR006549">
    <property type="entry name" value="HAD-SF_hydro_IIIA"/>
</dbReference>
<comment type="subcellular location">
    <subcellularLocation>
        <location evidence="2">Cytoplasm</location>
    </subcellularLocation>
</comment>
<dbReference type="RefSeq" id="WP_077076260.1">
    <property type="nucleotide sequence ID" value="NZ_LT671858.1"/>
</dbReference>
<dbReference type="InterPro" id="IPR006543">
    <property type="entry name" value="Histidinol-phos"/>
</dbReference>
<dbReference type="PANTHER" id="PTHR42891">
    <property type="entry name" value="D-GLYCERO-BETA-D-MANNO-HEPTOSE-1,7-BISPHOSPHATE 7-PHOSPHATASE"/>
    <property type="match status" value="1"/>
</dbReference>
<dbReference type="Proteomes" id="UP000187822">
    <property type="component" value="Chromosome I"/>
</dbReference>